<evidence type="ECO:0008006" key="4">
    <source>
        <dbReference type="Google" id="ProtNLM"/>
    </source>
</evidence>
<dbReference type="Gramene" id="PGSC0003DMT400094673">
    <property type="protein sequence ID" value="PGSC0003DMT400094673"/>
    <property type="gene ID" value="PGSC0003DMG400044244"/>
</dbReference>
<evidence type="ECO:0000256" key="1">
    <source>
        <dbReference type="SAM" id="MobiDB-lite"/>
    </source>
</evidence>
<dbReference type="AlphaFoldDB" id="M1DUM3"/>
<dbReference type="Proteomes" id="UP000011115">
    <property type="component" value="Unassembled WGS sequence"/>
</dbReference>
<name>M1DUM3_SOLTU</name>
<evidence type="ECO:0000313" key="3">
    <source>
        <dbReference type="Proteomes" id="UP000011115"/>
    </source>
</evidence>
<dbReference type="InParanoid" id="M1DUM3"/>
<protein>
    <recommendedName>
        <fullName evidence="4">Integrase core domain containing protein</fullName>
    </recommendedName>
</protein>
<organism evidence="2 3">
    <name type="scientific">Solanum tuberosum</name>
    <name type="common">Potato</name>
    <dbReference type="NCBI Taxonomy" id="4113"/>
    <lineage>
        <taxon>Eukaryota</taxon>
        <taxon>Viridiplantae</taxon>
        <taxon>Streptophyta</taxon>
        <taxon>Embryophyta</taxon>
        <taxon>Tracheophyta</taxon>
        <taxon>Spermatophyta</taxon>
        <taxon>Magnoliopsida</taxon>
        <taxon>eudicotyledons</taxon>
        <taxon>Gunneridae</taxon>
        <taxon>Pentapetalae</taxon>
        <taxon>asterids</taxon>
        <taxon>lamiids</taxon>
        <taxon>Solanales</taxon>
        <taxon>Solanaceae</taxon>
        <taxon>Solanoideae</taxon>
        <taxon>Solaneae</taxon>
        <taxon>Solanum</taxon>
    </lineage>
</organism>
<keyword evidence="3" id="KW-1185">Reference proteome</keyword>
<dbReference type="PaxDb" id="4113-PGSC0003DMT400094673"/>
<feature type="region of interest" description="Disordered" evidence="1">
    <location>
        <begin position="98"/>
        <end position="145"/>
    </location>
</feature>
<sequence length="145" mass="15950">MVAALVVGLEINFSRMIIAEIHERDFKASTTYHFPCLIFQLCRDSGVPIWHCDKLIRATRTLDIDLIRDEANVVAPRREPQVEVPPLGVDLVDDVEQIQDDDLAPPAHTDDTPASPYQAASRAPSSSRVTPPSGASVVPLARVQK</sequence>
<reference evidence="3" key="1">
    <citation type="journal article" date="2011" name="Nature">
        <title>Genome sequence and analysis of the tuber crop potato.</title>
        <authorList>
            <consortium name="The Potato Genome Sequencing Consortium"/>
        </authorList>
    </citation>
    <scope>NUCLEOTIDE SEQUENCE [LARGE SCALE GENOMIC DNA]</scope>
    <source>
        <strain evidence="3">cv. DM1-3 516 R44</strain>
    </source>
</reference>
<reference evidence="2" key="2">
    <citation type="submission" date="2015-06" db="UniProtKB">
        <authorList>
            <consortium name="EnsemblPlants"/>
        </authorList>
    </citation>
    <scope>IDENTIFICATION</scope>
    <source>
        <strain evidence="2">DM1-3 516 R44</strain>
    </source>
</reference>
<evidence type="ECO:0000313" key="2">
    <source>
        <dbReference type="EnsemblPlants" id="PGSC0003DMT400094673"/>
    </source>
</evidence>
<proteinExistence type="predicted"/>
<dbReference type="HOGENOM" id="CLU_028647_5_0_1"/>
<accession>M1DUM3</accession>
<dbReference type="EnsemblPlants" id="PGSC0003DMT400094673">
    <property type="protein sequence ID" value="PGSC0003DMT400094673"/>
    <property type="gene ID" value="PGSC0003DMG400044244"/>
</dbReference>